<dbReference type="InterPro" id="IPR012368">
    <property type="entry name" value="OxRdtase_Mopterin-bd_su_IorB"/>
</dbReference>
<organism evidence="2 3">
    <name type="scientific">Litoreibacter roseus</name>
    <dbReference type="NCBI Taxonomy" id="2601869"/>
    <lineage>
        <taxon>Bacteria</taxon>
        <taxon>Pseudomonadati</taxon>
        <taxon>Pseudomonadota</taxon>
        <taxon>Alphaproteobacteria</taxon>
        <taxon>Rhodobacterales</taxon>
        <taxon>Roseobacteraceae</taxon>
        <taxon>Litoreibacter</taxon>
    </lineage>
</organism>
<name>A0A6N6JKM3_9RHOB</name>
<feature type="domain" description="Aldehyde oxidase/xanthine dehydrogenase a/b hammerhead" evidence="1">
    <location>
        <begin position="241"/>
        <end position="319"/>
    </location>
</feature>
<accession>A0A6N6JKM3</accession>
<proteinExistence type="predicted"/>
<keyword evidence="3" id="KW-1185">Reference proteome</keyword>
<dbReference type="InterPro" id="IPR000674">
    <property type="entry name" value="Ald_Oxase/Xan_DH_a/b"/>
</dbReference>
<comment type="caution">
    <text evidence="2">The sequence shown here is derived from an EMBL/GenBank/DDBJ whole genome shotgun (WGS) entry which is preliminary data.</text>
</comment>
<dbReference type="Gene3D" id="3.90.1170.50">
    <property type="entry name" value="Aldehyde oxidase/xanthine dehydrogenase, a/b hammerhead"/>
    <property type="match status" value="1"/>
</dbReference>
<sequence length="751" mass="80890">MPEMSRVGKITRRTLLVASAAVAGGVAFGVYQARRELPNPLRPAEGQTSLNPYLIIDQSGVTIITPRAEMGQGIHTTLAAMVAEELDVAWDSVKVMHGPGDQAYFNGAIMGLAMPFRDYAETDFQTRLKVSSAVMAKMMGLQVTGGSTSTIDGYEKMRMAGATARETLKMAAANQLGAGVDTLETRAGHVIAADGTMLSYADLAPEAALLDTPRSLELRDPSTWRYLGQSMPRKDQSAKATGTAEFGADVRLPGMKFAAIRINPNLGAPVESYDDTDARKMAGVEEIIPFDNGVAVVATNTWLAMKATDAVQITWAPAPYPPSTKELLTVIEAGFESKPNSTLRDDGDVETVLAEATEKVTAAYSVPWLAHATMEPMNATALYTGDALTIWSGNQAPLITRDKCAEAVGLDKDAVEVITPFLGGGFGRRGEFDFSRYAALVAKAVPGTPIKVTWSREEDMRHDFYRPAALARFEGVVEEGQIKALSGAVSAPSVTRQSSLRLAGFAPPGPDKGHVEGAFDQPYGIPNFRYQGHFADLEVPIGFWRSVGNSYNAFFMESFIDEMAHAAARDPLEFRKELAAREHEPSAMLLQKVKEMSDWTGQTGPDTGRGVALTYSFGTPVAEIIEVRDEDGAIRVTNAWIACDVGRALDPEIIRAQMSSGLIYGLSAAIWGEITFENGQVVQENFPDYDAMRINTCPEIAVEIRETNTHMGGVGEPGLPPAAPALANAVFDLTGTRPRELPLSKNFSFVS</sequence>
<protein>
    <submittedName>
        <fullName evidence="2">Aldehyde dehydrogenase</fullName>
    </submittedName>
</protein>
<dbReference type="InterPro" id="IPR008274">
    <property type="entry name" value="AldOxase/xan_DH_MoCoBD1"/>
</dbReference>
<dbReference type="InterPro" id="IPR046867">
    <property type="entry name" value="AldOxase/xan_DH_MoCoBD2"/>
</dbReference>
<dbReference type="SUPFAM" id="SSF56003">
    <property type="entry name" value="Molybdenum cofactor-binding domain"/>
    <property type="match status" value="2"/>
</dbReference>
<dbReference type="InterPro" id="IPR052516">
    <property type="entry name" value="N-heterocyclic_Hydroxylase"/>
</dbReference>
<dbReference type="Gene3D" id="3.30.365.10">
    <property type="entry name" value="Aldehyde oxidase/xanthine dehydrogenase, molybdopterin binding domain"/>
    <property type="match status" value="4"/>
</dbReference>
<reference evidence="2 3" key="1">
    <citation type="submission" date="2019-12" db="EMBL/GenBank/DDBJ databases">
        <title>Litoreibacter badius sp. nov., a novel bacteriochlorophyll a-containing bacterium in the genus Litoreibacter.</title>
        <authorList>
            <person name="Kanamuro M."/>
            <person name="Takabe Y."/>
            <person name="Mori K."/>
            <person name="Takaichi S."/>
            <person name="Hanada S."/>
        </authorList>
    </citation>
    <scope>NUCLEOTIDE SEQUENCE [LARGE SCALE GENOMIC DNA]</scope>
    <source>
        <strain evidence="2 3">K6</strain>
    </source>
</reference>
<evidence type="ECO:0000259" key="1">
    <source>
        <dbReference type="SMART" id="SM01008"/>
    </source>
</evidence>
<dbReference type="InterPro" id="IPR037165">
    <property type="entry name" value="AldOxase/xan_DH_Mopterin-bd_sf"/>
</dbReference>
<dbReference type="AlphaFoldDB" id="A0A6N6JKM3"/>
<dbReference type="PANTHER" id="PTHR47495:SF2">
    <property type="entry name" value="ALDEHYDE DEHYDROGENASE"/>
    <property type="match status" value="1"/>
</dbReference>
<dbReference type="PIRSF" id="PIRSF036389">
    <property type="entry name" value="IOR_B"/>
    <property type="match status" value="1"/>
</dbReference>
<gene>
    <name evidence="2" type="ORF">KIN_28260</name>
</gene>
<dbReference type="Pfam" id="PF02738">
    <property type="entry name" value="MoCoBD_1"/>
    <property type="match status" value="1"/>
</dbReference>
<evidence type="ECO:0000313" key="3">
    <source>
        <dbReference type="Proteomes" id="UP000436822"/>
    </source>
</evidence>
<dbReference type="GO" id="GO:0016491">
    <property type="term" value="F:oxidoreductase activity"/>
    <property type="evidence" value="ECO:0007669"/>
    <property type="project" value="InterPro"/>
</dbReference>
<dbReference type="Proteomes" id="UP000436822">
    <property type="component" value="Unassembled WGS sequence"/>
</dbReference>
<dbReference type="SMART" id="SM01008">
    <property type="entry name" value="Ald_Xan_dh_C"/>
    <property type="match status" value="1"/>
</dbReference>
<dbReference type="Pfam" id="PF20256">
    <property type="entry name" value="MoCoBD_2"/>
    <property type="match status" value="2"/>
</dbReference>
<dbReference type="PANTHER" id="PTHR47495">
    <property type="entry name" value="ALDEHYDE DEHYDROGENASE"/>
    <property type="match status" value="1"/>
</dbReference>
<dbReference type="EMBL" id="BLJE01000003">
    <property type="protein sequence ID" value="GFE65752.1"/>
    <property type="molecule type" value="Genomic_DNA"/>
</dbReference>
<evidence type="ECO:0000313" key="2">
    <source>
        <dbReference type="EMBL" id="GFE65752.1"/>
    </source>
</evidence>